<dbReference type="GO" id="GO:0046872">
    <property type="term" value="F:metal ion binding"/>
    <property type="evidence" value="ECO:0007669"/>
    <property type="project" value="UniProtKB-KW"/>
</dbReference>
<evidence type="ECO:0000256" key="1">
    <source>
        <dbReference type="ARBA" id="ARBA00004170"/>
    </source>
</evidence>
<reference evidence="9 10" key="1">
    <citation type="submission" date="2024-02" db="EMBL/GenBank/DDBJ databases">
        <authorList>
            <person name="Vignale AGUSTIN F."/>
            <person name="Sosa J E."/>
            <person name="Modenutti C."/>
        </authorList>
    </citation>
    <scope>NUCLEOTIDE SEQUENCE [LARGE SCALE GENOMIC DNA]</scope>
</reference>
<dbReference type="GO" id="GO:0009626">
    <property type="term" value="P:plant-type hypersensitive response"/>
    <property type="evidence" value="ECO:0007669"/>
    <property type="project" value="UniProtKB-KW"/>
</dbReference>
<keyword evidence="10" id="KW-1185">Reference proteome</keyword>
<dbReference type="Proteomes" id="UP001642360">
    <property type="component" value="Unassembled WGS sequence"/>
</dbReference>
<feature type="domain" description="HMA" evidence="8">
    <location>
        <begin position="1"/>
        <end position="68"/>
    </location>
</feature>
<evidence type="ECO:0000256" key="3">
    <source>
        <dbReference type="ARBA" id="ARBA00022723"/>
    </source>
</evidence>
<keyword evidence="3" id="KW-0479">Metal-binding</keyword>
<dbReference type="PANTHER" id="PTHR45811:SF80">
    <property type="entry name" value="COPPER TRANSPORT PROTEIN FAMILY-RELATED"/>
    <property type="match status" value="1"/>
</dbReference>
<evidence type="ECO:0000256" key="2">
    <source>
        <dbReference type="ARBA" id="ARBA00022481"/>
    </source>
</evidence>
<evidence type="ECO:0000256" key="6">
    <source>
        <dbReference type="ARBA" id="ARBA00024045"/>
    </source>
</evidence>
<dbReference type="InterPro" id="IPR051863">
    <property type="entry name" value="HIPP"/>
</dbReference>
<dbReference type="SUPFAM" id="SSF55008">
    <property type="entry name" value="HMA, heavy metal-associated domain"/>
    <property type="match status" value="1"/>
</dbReference>
<dbReference type="AlphaFoldDB" id="A0ABC8U245"/>
<keyword evidence="2" id="KW-0488">Methylation</keyword>
<evidence type="ECO:0000259" key="8">
    <source>
        <dbReference type="PROSITE" id="PS50846"/>
    </source>
</evidence>
<dbReference type="InterPro" id="IPR006121">
    <property type="entry name" value="HMA_dom"/>
</dbReference>
<evidence type="ECO:0000313" key="10">
    <source>
        <dbReference type="Proteomes" id="UP001642360"/>
    </source>
</evidence>
<comment type="similarity">
    <text evidence="6">Belongs to the HIPP family.</text>
</comment>
<protein>
    <recommendedName>
        <fullName evidence="8">HMA domain-containing protein</fullName>
    </recommendedName>
</protein>
<dbReference type="InterPro" id="IPR036163">
    <property type="entry name" value="HMA_dom_sf"/>
</dbReference>
<dbReference type="PROSITE" id="PS50846">
    <property type="entry name" value="HMA_2"/>
    <property type="match status" value="1"/>
</dbReference>
<dbReference type="Pfam" id="PF00403">
    <property type="entry name" value="HMA"/>
    <property type="match status" value="1"/>
</dbReference>
<comment type="subcellular location">
    <subcellularLocation>
        <location evidence="1">Membrane</location>
        <topology evidence="1">Peripheral membrane protein</topology>
    </subcellularLocation>
</comment>
<proteinExistence type="inferred from homology"/>
<dbReference type="Gene3D" id="3.30.70.100">
    <property type="match status" value="1"/>
</dbReference>
<feature type="compositionally biased region" description="Basic and acidic residues" evidence="7">
    <location>
        <begin position="71"/>
        <end position="97"/>
    </location>
</feature>
<comment type="caution">
    <text evidence="9">The sequence shown here is derived from an EMBL/GenBank/DDBJ whole genome shotgun (WGS) entry which is preliminary data.</text>
</comment>
<name>A0ABC8U245_9AQUA</name>
<evidence type="ECO:0000256" key="4">
    <source>
        <dbReference type="ARBA" id="ARBA00023288"/>
    </source>
</evidence>
<sequence length="145" mass="16292">MKKVVLKLTYHDDKGKQKAMKKVSGLSGVDSVAMDSKDKKLTVTGDVDPVTLVAKLRKICSTEILSVGPAKEPEKKKEEPKKEEPKKPDDKKKEDASQKAYQAYIQHYSHPPIVPYHQNPYQQYPPMGAYYAKSVEEDPNACVIC</sequence>
<evidence type="ECO:0000256" key="5">
    <source>
        <dbReference type="ARBA" id="ARBA00023289"/>
    </source>
</evidence>
<keyword evidence="4" id="KW-0449">Lipoprotein</keyword>
<evidence type="ECO:0000313" key="9">
    <source>
        <dbReference type="EMBL" id="CAK9175824.1"/>
    </source>
</evidence>
<organism evidence="9 10">
    <name type="scientific">Ilex paraguariensis</name>
    <name type="common">yerba mate</name>
    <dbReference type="NCBI Taxonomy" id="185542"/>
    <lineage>
        <taxon>Eukaryota</taxon>
        <taxon>Viridiplantae</taxon>
        <taxon>Streptophyta</taxon>
        <taxon>Embryophyta</taxon>
        <taxon>Tracheophyta</taxon>
        <taxon>Spermatophyta</taxon>
        <taxon>Magnoliopsida</taxon>
        <taxon>eudicotyledons</taxon>
        <taxon>Gunneridae</taxon>
        <taxon>Pentapetalae</taxon>
        <taxon>asterids</taxon>
        <taxon>campanulids</taxon>
        <taxon>Aquifoliales</taxon>
        <taxon>Aquifoliaceae</taxon>
        <taxon>Ilex</taxon>
    </lineage>
</organism>
<keyword evidence="5" id="KW-0636">Prenylation</keyword>
<feature type="region of interest" description="Disordered" evidence="7">
    <location>
        <begin position="67"/>
        <end position="99"/>
    </location>
</feature>
<dbReference type="PANTHER" id="PTHR45811">
    <property type="entry name" value="COPPER TRANSPORT PROTEIN FAMILY-RELATED"/>
    <property type="match status" value="1"/>
</dbReference>
<evidence type="ECO:0000256" key="7">
    <source>
        <dbReference type="SAM" id="MobiDB-lite"/>
    </source>
</evidence>
<dbReference type="GO" id="GO:0016020">
    <property type="term" value="C:membrane"/>
    <property type="evidence" value="ECO:0007669"/>
    <property type="project" value="UniProtKB-SubCell"/>
</dbReference>
<gene>
    <name evidence="9" type="ORF">ILEXP_LOCUS45651</name>
</gene>
<accession>A0ABC8U245</accession>
<dbReference type="EMBL" id="CAUOFW020006724">
    <property type="protein sequence ID" value="CAK9175824.1"/>
    <property type="molecule type" value="Genomic_DNA"/>
</dbReference>